<keyword evidence="2" id="KW-1185">Reference proteome</keyword>
<sequence>MAKPEALGELIKLVVNQRKIKIKQTLPKVVCKRTLGSAILVCRQSNSLHGKAVLKTSEITA</sequence>
<dbReference type="AlphaFoldDB" id="C9LI84"/>
<name>C9LI84_9BACT</name>
<gene>
    <name evidence="1" type="ORF">GCWU000325_01942</name>
</gene>
<organism evidence="1 2">
    <name type="scientific">Alloprevotella tannerae ATCC 51259</name>
    <dbReference type="NCBI Taxonomy" id="626522"/>
    <lineage>
        <taxon>Bacteria</taxon>
        <taxon>Pseudomonadati</taxon>
        <taxon>Bacteroidota</taxon>
        <taxon>Bacteroidia</taxon>
        <taxon>Bacteroidales</taxon>
        <taxon>Prevotellaceae</taxon>
        <taxon>Alloprevotella</taxon>
    </lineage>
</organism>
<proteinExistence type="predicted"/>
<dbReference type="EMBL" id="ACIJ02000022">
    <property type="protein sequence ID" value="EEX71200.1"/>
    <property type="molecule type" value="Genomic_DNA"/>
</dbReference>
<accession>C9LI84</accession>
<comment type="caution">
    <text evidence="1">The sequence shown here is derived from an EMBL/GenBank/DDBJ whole genome shotgun (WGS) entry which is preliminary data.</text>
</comment>
<dbReference type="HOGENOM" id="CLU_2918934_0_0_10"/>
<protein>
    <submittedName>
        <fullName evidence="1">Uncharacterized protein</fullName>
    </submittedName>
</protein>
<evidence type="ECO:0000313" key="2">
    <source>
        <dbReference type="Proteomes" id="UP000003460"/>
    </source>
</evidence>
<evidence type="ECO:0000313" key="1">
    <source>
        <dbReference type="EMBL" id="EEX71200.1"/>
    </source>
</evidence>
<reference evidence="1" key="1">
    <citation type="submission" date="2009-09" db="EMBL/GenBank/DDBJ databases">
        <authorList>
            <person name="Weinstock G."/>
            <person name="Sodergren E."/>
            <person name="Clifton S."/>
            <person name="Fulton L."/>
            <person name="Fulton B."/>
            <person name="Courtney L."/>
            <person name="Fronick C."/>
            <person name="Harrison M."/>
            <person name="Strong C."/>
            <person name="Farmer C."/>
            <person name="Delahaunty K."/>
            <person name="Markovic C."/>
            <person name="Hall O."/>
            <person name="Minx P."/>
            <person name="Tomlinson C."/>
            <person name="Mitreva M."/>
            <person name="Nelson J."/>
            <person name="Hou S."/>
            <person name="Wollam A."/>
            <person name="Pepin K.H."/>
            <person name="Johnson M."/>
            <person name="Bhonagiri V."/>
            <person name="Nash W.E."/>
            <person name="Warren W."/>
            <person name="Chinwalla A."/>
            <person name="Mardis E.R."/>
            <person name="Wilson R.K."/>
        </authorList>
    </citation>
    <scope>NUCLEOTIDE SEQUENCE [LARGE SCALE GENOMIC DNA]</scope>
    <source>
        <strain evidence="1">ATCC 51259</strain>
    </source>
</reference>
<dbReference type="Proteomes" id="UP000003460">
    <property type="component" value="Unassembled WGS sequence"/>
</dbReference>